<sequence length="108" mass="12410">MDDLLREVEQMTAGEPKYEKISFYDEEQDGFAEFFILERTKVNGAEYLLASQELNQDSDGYIFKVVAEHEADDDEVSMELELVEDETELEAVGKVFAELLSDDMNIEI</sequence>
<keyword evidence="2" id="KW-1185">Reference proteome</keyword>
<dbReference type="STRING" id="1235802.C823_00834"/>
<dbReference type="Pfam" id="PF06949">
    <property type="entry name" value="DUF1292"/>
    <property type="match status" value="1"/>
</dbReference>
<dbReference type="HOGENOM" id="CLU_146610_5_1_9"/>
<proteinExistence type="predicted"/>
<comment type="caution">
    <text evidence="1">The sequence shown here is derived from an EMBL/GenBank/DDBJ whole genome shotgun (WGS) entry which is preliminary data.</text>
</comment>
<dbReference type="EMBL" id="AQFT01000023">
    <property type="protein sequence ID" value="EMZ36466.1"/>
    <property type="molecule type" value="Genomic_DNA"/>
</dbReference>
<evidence type="ECO:0000313" key="1">
    <source>
        <dbReference type="EMBL" id="EMZ36466.1"/>
    </source>
</evidence>
<evidence type="ECO:0008006" key="3">
    <source>
        <dbReference type="Google" id="ProtNLM"/>
    </source>
</evidence>
<dbReference type="PATRIC" id="fig|1235802.3.peg.895"/>
<evidence type="ECO:0000313" key="2">
    <source>
        <dbReference type="Proteomes" id="UP000012589"/>
    </source>
</evidence>
<organism evidence="1 2">
    <name type="scientific">Eubacterium plexicaudatum ASF492</name>
    <dbReference type="NCBI Taxonomy" id="1235802"/>
    <lineage>
        <taxon>Bacteria</taxon>
        <taxon>Bacillati</taxon>
        <taxon>Bacillota</taxon>
        <taxon>Clostridia</taxon>
        <taxon>Eubacteriales</taxon>
        <taxon>Eubacteriaceae</taxon>
        <taxon>Eubacterium</taxon>
    </lineage>
</organism>
<gene>
    <name evidence="1" type="ORF">C823_00834</name>
</gene>
<dbReference type="InterPro" id="IPR009711">
    <property type="entry name" value="UPF0473"/>
</dbReference>
<accession>N2B7V9</accession>
<protein>
    <recommendedName>
        <fullName evidence="3">DUF1292 domain-containing protein</fullName>
    </recommendedName>
</protein>
<name>N2B7V9_9FIRM</name>
<dbReference type="AlphaFoldDB" id="N2B7V9"/>
<dbReference type="Proteomes" id="UP000012589">
    <property type="component" value="Unassembled WGS sequence"/>
</dbReference>
<reference evidence="1 2" key="1">
    <citation type="journal article" date="2014" name="Genome Announc.">
        <title>Draft genome sequences of the altered schaedler flora, a defined bacterial community from gnotobiotic mice.</title>
        <authorList>
            <person name="Wannemuehler M.J."/>
            <person name="Overstreet A.M."/>
            <person name="Ward D.V."/>
            <person name="Phillips G.J."/>
        </authorList>
    </citation>
    <scope>NUCLEOTIDE SEQUENCE [LARGE SCALE GENOMIC DNA]</scope>
    <source>
        <strain evidence="1 2">ASF492</strain>
    </source>
</reference>